<evidence type="ECO:0000256" key="1">
    <source>
        <dbReference type="ARBA" id="ARBA00004123"/>
    </source>
</evidence>
<dbReference type="PROSITE" id="PS50868">
    <property type="entry name" value="POST_SET"/>
    <property type="match status" value="1"/>
</dbReference>
<dbReference type="SMART" id="SM00508">
    <property type="entry name" value="PostSET"/>
    <property type="match status" value="1"/>
</dbReference>
<evidence type="ECO:0000259" key="12">
    <source>
        <dbReference type="PROSITE" id="PS50868"/>
    </source>
</evidence>
<evidence type="ECO:0000259" key="11">
    <source>
        <dbReference type="PROSITE" id="PS50280"/>
    </source>
</evidence>
<dbReference type="Gene3D" id="2.170.270.10">
    <property type="entry name" value="SET domain"/>
    <property type="match status" value="1"/>
</dbReference>
<dbReference type="Proteomes" id="UP000001542">
    <property type="component" value="Unassembled WGS sequence"/>
</dbReference>
<name>A2D8M2_TRIV3</name>
<evidence type="ECO:0000256" key="9">
    <source>
        <dbReference type="ARBA" id="ARBA00047583"/>
    </source>
</evidence>
<dbReference type="CDD" id="cd10518">
    <property type="entry name" value="SET_SETD1-like"/>
    <property type="match status" value="1"/>
</dbReference>
<dbReference type="InterPro" id="IPR044570">
    <property type="entry name" value="Set1-like"/>
</dbReference>
<comment type="catalytic activity">
    <reaction evidence="8">
        <text>L-lysyl(4)-[histone H3] + 3 S-adenosyl-L-methionine = N(6),N(6),N(6)-trimethyl-L-lysyl(4)-[histone H3] + 3 S-adenosyl-L-homocysteine + 3 H(+)</text>
        <dbReference type="Rhea" id="RHEA:60260"/>
        <dbReference type="Rhea" id="RHEA-COMP:15537"/>
        <dbReference type="Rhea" id="RHEA-COMP:15547"/>
        <dbReference type="ChEBI" id="CHEBI:15378"/>
        <dbReference type="ChEBI" id="CHEBI:29969"/>
        <dbReference type="ChEBI" id="CHEBI:57856"/>
        <dbReference type="ChEBI" id="CHEBI:59789"/>
        <dbReference type="ChEBI" id="CHEBI:61961"/>
        <dbReference type="EC" id="2.1.1.354"/>
    </reaction>
</comment>
<dbReference type="KEGG" id="tva:5468833"/>
<dbReference type="EC" id="2.1.1.354" evidence="2"/>
<dbReference type="PROSITE" id="PS50280">
    <property type="entry name" value="SET"/>
    <property type="match status" value="1"/>
</dbReference>
<dbReference type="EMBL" id="DS113179">
    <property type="protein sequence ID" value="EAY23271.1"/>
    <property type="molecule type" value="Genomic_DNA"/>
</dbReference>
<keyword evidence="14" id="KW-1185">Reference proteome</keyword>
<dbReference type="SMR" id="A2D8M2"/>
<evidence type="ECO:0000256" key="2">
    <source>
        <dbReference type="ARBA" id="ARBA00012182"/>
    </source>
</evidence>
<sequence length="259" mass="29884">MENTSNPPPSAEVVDKNAGLKESLTKCGRFTEIKTENPDIRRKFFTRHMKSVFQKDLTYKRFPTDREFPSFICSGRDLDDKIVVHPKDFQSIRSQLKYLRFEKSGIHLWGVFSACYFAPGEPIVEYTGELVRLSVTEARQKYYETEGNHGSYIFRLDDDLYIDATHKGGIARFLNHSCDPNCKTCVVEAGGQRHIVIFAKKKIEPFEELTYDYNLPYESKEKAIVCLCGSPKCRGYLNYTDKKDIENEPDDIPYPVNES</sequence>
<evidence type="ECO:0000256" key="3">
    <source>
        <dbReference type="ARBA" id="ARBA00022603"/>
    </source>
</evidence>
<dbReference type="InterPro" id="IPR003616">
    <property type="entry name" value="Post-SET_dom"/>
</dbReference>
<evidence type="ECO:0000256" key="4">
    <source>
        <dbReference type="ARBA" id="ARBA00022679"/>
    </source>
</evidence>
<comment type="catalytic activity">
    <reaction evidence="9">
        <text>N(6)-methyl-L-lysyl(4)-[histone H3] + S-adenosyl-L-methionine = N(6),N(6)-dimethyl-L-lysyl(4)-[histone H3] + S-adenosyl-L-homocysteine + H(+)</text>
        <dbReference type="Rhea" id="RHEA:60268"/>
        <dbReference type="Rhea" id="RHEA-COMP:15540"/>
        <dbReference type="Rhea" id="RHEA-COMP:15543"/>
        <dbReference type="ChEBI" id="CHEBI:15378"/>
        <dbReference type="ChEBI" id="CHEBI:57856"/>
        <dbReference type="ChEBI" id="CHEBI:59789"/>
        <dbReference type="ChEBI" id="CHEBI:61929"/>
        <dbReference type="ChEBI" id="CHEBI:61976"/>
    </reaction>
</comment>
<dbReference type="GO" id="GO:0140999">
    <property type="term" value="F:histone H3K4 trimethyltransferase activity"/>
    <property type="evidence" value="ECO:0007669"/>
    <property type="project" value="UniProtKB-EC"/>
</dbReference>
<dbReference type="SMART" id="SM00317">
    <property type="entry name" value="SET"/>
    <property type="match status" value="1"/>
</dbReference>
<dbReference type="InterPro" id="IPR001214">
    <property type="entry name" value="SET_dom"/>
</dbReference>
<reference evidence="13" key="2">
    <citation type="journal article" date="2007" name="Science">
        <title>Draft genome sequence of the sexually transmitted pathogen Trichomonas vaginalis.</title>
        <authorList>
            <person name="Carlton J.M."/>
            <person name="Hirt R.P."/>
            <person name="Silva J.C."/>
            <person name="Delcher A.L."/>
            <person name="Schatz M."/>
            <person name="Zhao Q."/>
            <person name="Wortman J.R."/>
            <person name="Bidwell S.L."/>
            <person name="Alsmark U.C.M."/>
            <person name="Besteiro S."/>
            <person name="Sicheritz-Ponten T."/>
            <person name="Noel C.J."/>
            <person name="Dacks J.B."/>
            <person name="Foster P.G."/>
            <person name="Simillion C."/>
            <person name="Van de Peer Y."/>
            <person name="Miranda-Saavedra D."/>
            <person name="Barton G.J."/>
            <person name="Westrop G.D."/>
            <person name="Mueller S."/>
            <person name="Dessi D."/>
            <person name="Fiori P.L."/>
            <person name="Ren Q."/>
            <person name="Paulsen I."/>
            <person name="Zhang H."/>
            <person name="Bastida-Corcuera F.D."/>
            <person name="Simoes-Barbosa A."/>
            <person name="Brown M.T."/>
            <person name="Hayes R.D."/>
            <person name="Mukherjee M."/>
            <person name="Okumura C.Y."/>
            <person name="Schneider R."/>
            <person name="Smith A.J."/>
            <person name="Vanacova S."/>
            <person name="Villalvazo M."/>
            <person name="Haas B.J."/>
            <person name="Pertea M."/>
            <person name="Feldblyum T.V."/>
            <person name="Utterback T.R."/>
            <person name="Shu C.L."/>
            <person name="Osoegawa K."/>
            <person name="de Jong P.J."/>
            <person name="Hrdy I."/>
            <person name="Horvathova L."/>
            <person name="Zubacova Z."/>
            <person name="Dolezal P."/>
            <person name="Malik S.B."/>
            <person name="Logsdon J.M. Jr."/>
            <person name="Henze K."/>
            <person name="Gupta A."/>
            <person name="Wang C.C."/>
            <person name="Dunne R.L."/>
            <person name="Upcroft J.A."/>
            <person name="Upcroft P."/>
            <person name="White O."/>
            <person name="Salzberg S.L."/>
            <person name="Tang P."/>
            <person name="Chiu C.-H."/>
            <person name="Lee Y.-S."/>
            <person name="Embley T.M."/>
            <person name="Coombs G.H."/>
            <person name="Mottram J.C."/>
            <person name="Tachezy J."/>
            <person name="Fraser-Liggett C.M."/>
            <person name="Johnson P.J."/>
        </authorList>
    </citation>
    <scope>NUCLEOTIDE SEQUENCE [LARGE SCALE GENOMIC DNA]</scope>
    <source>
        <strain evidence="13">G3</strain>
    </source>
</reference>
<accession>A2D8M2</accession>
<evidence type="ECO:0000256" key="6">
    <source>
        <dbReference type="ARBA" id="ARBA00022853"/>
    </source>
</evidence>
<dbReference type="PANTHER" id="PTHR45814:SF2">
    <property type="entry name" value="HISTONE-LYSINE N-METHYLTRANSFERASE SETD1"/>
    <property type="match status" value="1"/>
</dbReference>
<organism evidence="13 14">
    <name type="scientific">Trichomonas vaginalis (strain ATCC PRA-98 / G3)</name>
    <dbReference type="NCBI Taxonomy" id="412133"/>
    <lineage>
        <taxon>Eukaryota</taxon>
        <taxon>Metamonada</taxon>
        <taxon>Parabasalia</taxon>
        <taxon>Trichomonadida</taxon>
        <taxon>Trichomonadidae</taxon>
        <taxon>Trichomonas</taxon>
    </lineage>
</organism>
<evidence type="ECO:0000256" key="7">
    <source>
        <dbReference type="ARBA" id="ARBA00023242"/>
    </source>
</evidence>
<dbReference type="VEuPathDB" id="TrichDB:TVAG_185780"/>
<evidence type="ECO:0000256" key="10">
    <source>
        <dbReference type="ARBA" id="ARBA00049129"/>
    </source>
</evidence>
<dbReference type="eggNOG" id="KOG1080">
    <property type="taxonomic scope" value="Eukaryota"/>
</dbReference>
<dbReference type="OrthoDB" id="308383at2759"/>
<dbReference type="AlphaFoldDB" id="A2D8M2"/>
<dbReference type="VEuPathDB" id="TrichDB:TVAGG3_0392440"/>
<gene>
    <name evidence="13" type="ORF">TVAG_185780</name>
</gene>
<keyword evidence="5" id="KW-0949">S-adenosyl-L-methionine</keyword>
<dbReference type="GO" id="GO:0032259">
    <property type="term" value="P:methylation"/>
    <property type="evidence" value="ECO:0007669"/>
    <property type="project" value="UniProtKB-KW"/>
</dbReference>
<feature type="domain" description="Post-SET" evidence="12">
    <location>
        <begin position="222"/>
        <end position="238"/>
    </location>
</feature>
<dbReference type="PANTHER" id="PTHR45814">
    <property type="entry name" value="HISTONE-LYSINE N-METHYLTRANSFERASE SETD1"/>
    <property type="match status" value="1"/>
</dbReference>
<comment type="catalytic activity">
    <reaction evidence="10">
        <text>N(6),N(6)-dimethyl-L-lysyl(4)-[histone H3] + S-adenosyl-L-methionine = N(6),N(6),N(6)-trimethyl-L-lysyl(4)-[histone H3] + S-adenosyl-L-homocysteine + H(+)</text>
        <dbReference type="Rhea" id="RHEA:60272"/>
        <dbReference type="Rhea" id="RHEA-COMP:15537"/>
        <dbReference type="Rhea" id="RHEA-COMP:15540"/>
        <dbReference type="ChEBI" id="CHEBI:15378"/>
        <dbReference type="ChEBI" id="CHEBI:57856"/>
        <dbReference type="ChEBI" id="CHEBI:59789"/>
        <dbReference type="ChEBI" id="CHEBI:61961"/>
        <dbReference type="ChEBI" id="CHEBI:61976"/>
    </reaction>
</comment>
<protein>
    <recommendedName>
        <fullName evidence="2">[histone H3]-lysine(4) N-trimethyltransferase</fullName>
        <ecNumber evidence="2">2.1.1.354</ecNumber>
    </recommendedName>
</protein>
<keyword evidence="4" id="KW-0808">Transferase</keyword>
<dbReference type="InParanoid" id="A2D8M2"/>
<comment type="subcellular location">
    <subcellularLocation>
        <location evidence="1">Nucleus</location>
    </subcellularLocation>
</comment>
<dbReference type="InterPro" id="IPR046341">
    <property type="entry name" value="SET_dom_sf"/>
</dbReference>
<evidence type="ECO:0000313" key="13">
    <source>
        <dbReference type="EMBL" id="EAY23271.1"/>
    </source>
</evidence>
<keyword evidence="7" id="KW-0539">Nucleus</keyword>
<evidence type="ECO:0000313" key="14">
    <source>
        <dbReference type="Proteomes" id="UP000001542"/>
    </source>
</evidence>
<reference evidence="13" key="1">
    <citation type="submission" date="2006-10" db="EMBL/GenBank/DDBJ databases">
        <authorList>
            <person name="Amadeo P."/>
            <person name="Zhao Q."/>
            <person name="Wortman J."/>
            <person name="Fraser-Liggett C."/>
            <person name="Carlton J."/>
        </authorList>
    </citation>
    <scope>NUCLEOTIDE SEQUENCE</scope>
    <source>
        <strain evidence="13">G3</strain>
    </source>
</reference>
<proteinExistence type="predicted"/>
<feature type="domain" description="SET" evidence="11">
    <location>
        <begin position="87"/>
        <end position="214"/>
    </location>
</feature>
<dbReference type="Pfam" id="PF00856">
    <property type="entry name" value="SET"/>
    <property type="match status" value="1"/>
</dbReference>
<dbReference type="RefSeq" id="XP_001584257.1">
    <property type="nucleotide sequence ID" value="XM_001584207.1"/>
</dbReference>
<keyword evidence="3" id="KW-0489">Methyltransferase</keyword>
<dbReference type="STRING" id="5722.A2D8M2"/>
<dbReference type="SUPFAM" id="SSF82199">
    <property type="entry name" value="SET domain"/>
    <property type="match status" value="1"/>
</dbReference>
<evidence type="ECO:0000256" key="5">
    <source>
        <dbReference type="ARBA" id="ARBA00022691"/>
    </source>
</evidence>
<dbReference type="FunFam" id="2.170.270.10:FF:000125">
    <property type="entry name" value="Histone-lysine N-methyltransferase"/>
    <property type="match status" value="1"/>
</dbReference>
<evidence type="ECO:0000256" key="8">
    <source>
        <dbReference type="ARBA" id="ARBA00047571"/>
    </source>
</evidence>
<dbReference type="GO" id="GO:0005634">
    <property type="term" value="C:nucleus"/>
    <property type="evidence" value="ECO:0007669"/>
    <property type="project" value="UniProtKB-SubCell"/>
</dbReference>
<keyword evidence="6" id="KW-0156">Chromatin regulator</keyword>